<feature type="non-terminal residue" evidence="1">
    <location>
        <position position="60"/>
    </location>
</feature>
<feature type="non-terminal residue" evidence="1">
    <location>
        <position position="1"/>
    </location>
</feature>
<dbReference type="KEGG" id="adl:AURDEDRAFT_27773"/>
<dbReference type="EMBL" id="JH687862">
    <property type="protein sequence ID" value="EJD36393.1"/>
    <property type="molecule type" value="Genomic_DNA"/>
</dbReference>
<gene>
    <name evidence="1" type="ORF">AURDEDRAFT_27773</name>
</gene>
<dbReference type="InParanoid" id="J0CYL0"/>
<evidence type="ECO:0008006" key="3">
    <source>
        <dbReference type="Google" id="ProtNLM"/>
    </source>
</evidence>
<organism evidence="1 2">
    <name type="scientific">Auricularia subglabra (strain TFB-10046 / SS5)</name>
    <name type="common">White-rot fungus</name>
    <name type="synonym">Auricularia delicata (strain TFB10046)</name>
    <dbReference type="NCBI Taxonomy" id="717982"/>
    <lineage>
        <taxon>Eukaryota</taxon>
        <taxon>Fungi</taxon>
        <taxon>Dikarya</taxon>
        <taxon>Basidiomycota</taxon>
        <taxon>Agaricomycotina</taxon>
        <taxon>Agaricomycetes</taxon>
        <taxon>Auriculariales</taxon>
        <taxon>Auriculariaceae</taxon>
        <taxon>Auricularia</taxon>
    </lineage>
</organism>
<reference evidence="2" key="1">
    <citation type="journal article" date="2012" name="Science">
        <title>The Paleozoic origin of enzymatic lignin decomposition reconstructed from 31 fungal genomes.</title>
        <authorList>
            <person name="Floudas D."/>
            <person name="Binder M."/>
            <person name="Riley R."/>
            <person name="Barry K."/>
            <person name="Blanchette R.A."/>
            <person name="Henrissat B."/>
            <person name="Martinez A.T."/>
            <person name="Otillar R."/>
            <person name="Spatafora J.W."/>
            <person name="Yadav J.S."/>
            <person name="Aerts A."/>
            <person name="Benoit I."/>
            <person name="Boyd A."/>
            <person name="Carlson A."/>
            <person name="Copeland A."/>
            <person name="Coutinho P.M."/>
            <person name="de Vries R.P."/>
            <person name="Ferreira P."/>
            <person name="Findley K."/>
            <person name="Foster B."/>
            <person name="Gaskell J."/>
            <person name="Glotzer D."/>
            <person name="Gorecki P."/>
            <person name="Heitman J."/>
            <person name="Hesse C."/>
            <person name="Hori C."/>
            <person name="Igarashi K."/>
            <person name="Jurgens J.A."/>
            <person name="Kallen N."/>
            <person name="Kersten P."/>
            <person name="Kohler A."/>
            <person name="Kuees U."/>
            <person name="Kumar T.K.A."/>
            <person name="Kuo A."/>
            <person name="LaButti K."/>
            <person name="Larrondo L.F."/>
            <person name="Lindquist E."/>
            <person name="Ling A."/>
            <person name="Lombard V."/>
            <person name="Lucas S."/>
            <person name="Lundell T."/>
            <person name="Martin R."/>
            <person name="McLaughlin D.J."/>
            <person name="Morgenstern I."/>
            <person name="Morin E."/>
            <person name="Murat C."/>
            <person name="Nagy L.G."/>
            <person name="Nolan M."/>
            <person name="Ohm R.A."/>
            <person name="Patyshakuliyeva A."/>
            <person name="Rokas A."/>
            <person name="Ruiz-Duenas F.J."/>
            <person name="Sabat G."/>
            <person name="Salamov A."/>
            <person name="Samejima M."/>
            <person name="Schmutz J."/>
            <person name="Slot J.C."/>
            <person name="St John F."/>
            <person name="Stenlid J."/>
            <person name="Sun H."/>
            <person name="Sun S."/>
            <person name="Syed K."/>
            <person name="Tsang A."/>
            <person name="Wiebenga A."/>
            <person name="Young D."/>
            <person name="Pisabarro A."/>
            <person name="Eastwood D.C."/>
            <person name="Martin F."/>
            <person name="Cullen D."/>
            <person name="Grigoriev I.V."/>
            <person name="Hibbett D.S."/>
        </authorList>
    </citation>
    <scope>NUCLEOTIDE SEQUENCE [LARGE SCALE GENOMIC DNA]</scope>
    <source>
        <strain evidence="2">TFB10046</strain>
    </source>
</reference>
<keyword evidence="2" id="KW-1185">Reference proteome</keyword>
<dbReference type="OrthoDB" id="2142724at2759"/>
<evidence type="ECO:0000313" key="2">
    <source>
        <dbReference type="Proteomes" id="UP000006514"/>
    </source>
</evidence>
<dbReference type="AlphaFoldDB" id="J0CYL0"/>
<dbReference type="Proteomes" id="UP000006514">
    <property type="component" value="Unassembled WGS sequence"/>
</dbReference>
<proteinExistence type="predicted"/>
<dbReference type="OMA" id="EHCDARY"/>
<protein>
    <recommendedName>
        <fullName evidence="3">Tc1-like transposase DDE domain-containing protein</fullName>
    </recommendedName>
</protein>
<dbReference type="eggNOG" id="ENOG502R2BQ">
    <property type="taxonomic scope" value="Eukaryota"/>
</dbReference>
<sequence length="60" mass="6856">GILWTSIVPGSFCGTTFLDFIDMLLEHMNPWPAPRSVLVMDNCRIHHVEGVKEHCDARYV</sequence>
<name>J0CYL0_AURST</name>
<evidence type="ECO:0000313" key="1">
    <source>
        <dbReference type="EMBL" id="EJD36393.1"/>
    </source>
</evidence>
<accession>J0CYL0</accession>